<evidence type="ECO:0000256" key="1">
    <source>
        <dbReference type="ARBA" id="ARBA00022737"/>
    </source>
</evidence>
<dbReference type="EMBL" id="HG741418">
    <property type="protein sequence ID" value="CDP21031.1"/>
    <property type="molecule type" value="Genomic_DNA"/>
</dbReference>
<feature type="repeat" description="PPR" evidence="3">
    <location>
        <begin position="102"/>
        <end position="136"/>
    </location>
</feature>
<dbReference type="Pfam" id="PF20431">
    <property type="entry name" value="E_motif"/>
    <property type="match status" value="1"/>
</dbReference>
<protein>
    <submittedName>
        <fullName evidence="4">DH200=94 genomic scaffold, scaffold_2334</fullName>
    </submittedName>
</protein>
<dbReference type="PANTHER" id="PTHR47926:SF467">
    <property type="entry name" value="REPEAT-CONTAINING PROTEIN, PUTATIVE-RELATED"/>
    <property type="match status" value="1"/>
</dbReference>
<keyword evidence="1" id="KW-0677">Repeat</keyword>
<dbReference type="PROSITE" id="PS51375">
    <property type="entry name" value="PPR"/>
    <property type="match status" value="4"/>
</dbReference>
<dbReference type="OrthoDB" id="185373at2759"/>
<feature type="repeat" description="PPR" evidence="3">
    <location>
        <begin position="40"/>
        <end position="74"/>
    </location>
</feature>
<name>A0A068VK03_COFCA</name>
<dbReference type="Gene3D" id="1.25.40.10">
    <property type="entry name" value="Tetratricopeptide repeat domain"/>
    <property type="match status" value="3"/>
</dbReference>
<evidence type="ECO:0000313" key="5">
    <source>
        <dbReference type="Proteomes" id="UP000295252"/>
    </source>
</evidence>
<reference evidence="5" key="1">
    <citation type="journal article" date="2014" name="Science">
        <title>The coffee genome provides insight into the convergent evolution of caffeine biosynthesis.</title>
        <authorList>
            <person name="Denoeud F."/>
            <person name="Carretero-Paulet L."/>
            <person name="Dereeper A."/>
            <person name="Droc G."/>
            <person name="Guyot R."/>
            <person name="Pietrella M."/>
            <person name="Zheng C."/>
            <person name="Alberti A."/>
            <person name="Anthony F."/>
            <person name="Aprea G."/>
            <person name="Aury J.M."/>
            <person name="Bento P."/>
            <person name="Bernard M."/>
            <person name="Bocs S."/>
            <person name="Campa C."/>
            <person name="Cenci A."/>
            <person name="Combes M.C."/>
            <person name="Crouzillat D."/>
            <person name="Da Silva C."/>
            <person name="Daddiego L."/>
            <person name="De Bellis F."/>
            <person name="Dussert S."/>
            <person name="Garsmeur O."/>
            <person name="Gayraud T."/>
            <person name="Guignon V."/>
            <person name="Jahn K."/>
            <person name="Jamilloux V."/>
            <person name="Joet T."/>
            <person name="Labadie K."/>
            <person name="Lan T."/>
            <person name="Leclercq J."/>
            <person name="Lepelley M."/>
            <person name="Leroy T."/>
            <person name="Li L.T."/>
            <person name="Librado P."/>
            <person name="Lopez L."/>
            <person name="Munoz A."/>
            <person name="Noel B."/>
            <person name="Pallavicini A."/>
            <person name="Perrotta G."/>
            <person name="Poncet V."/>
            <person name="Pot D."/>
            <person name="Priyono X."/>
            <person name="Rigoreau M."/>
            <person name="Rouard M."/>
            <person name="Rozas J."/>
            <person name="Tranchant-Dubreuil C."/>
            <person name="VanBuren R."/>
            <person name="Zhang Q."/>
            <person name="Andrade A.C."/>
            <person name="Argout X."/>
            <person name="Bertrand B."/>
            <person name="de Kochko A."/>
            <person name="Graziosi G."/>
            <person name="Henry R.J."/>
            <person name="Jayarama X."/>
            <person name="Ming R."/>
            <person name="Nagai C."/>
            <person name="Rounsley S."/>
            <person name="Sankoff D."/>
            <person name="Giuliano G."/>
            <person name="Albert V.A."/>
            <person name="Wincker P."/>
            <person name="Lashermes P."/>
        </authorList>
    </citation>
    <scope>NUCLEOTIDE SEQUENCE [LARGE SCALE GENOMIC DNA]</scope>
    <source>
        <strain evidence="5">cv. DH200-94</strain>
    </source>
</reference>
<accession>A0A068VK03</accession>
<dbReference type="OMA" id="KLAMWVD"/>
<sequence length="382" mass="42344">MFDIMPVRNEVSWTAMLVGYLNVGEALEAKNLFDEMTNRNLASWNAMISGFVRFSDLRSARELFIEMPEKNAISYTTMINGYAKAGDMVSARKLFEQSDAKDIVSWSALISGYAQNGQPSEAIQMFYRMQCRSVKPDEFTMVSLMSACSQLGCLELAKIIDSYMHQSSFDLKRVQVAAALIDMNAKCGNMDRASTLFEQMPTHDVISYCSMIQGLSIHGSGPQAVALFERMLKEGLVPDTTAFTVILTACSHAGLIKEGCHYFDSMVNEFSLEPSPDQYACLIDLLGRSGKLKDAYDILKSMPVKPHAGAWGALLGACKLHCDLELGEEVACRLIELEPLNAGNYVLLSDIYAAANKWLDVSLLRLKIREKGLKKIPGCSWI</sequence>
<dbReference type="PhylomeDB" id="A0A068VK03"/>
<proteinExistence type="inferred from homology"/>
<dbReference type="FunFam" id="1.25.40.10:FF:001156">
    <property type="entry name" value="Pentatricopeptide repeat-containing protein At5g61800"/>
    <property type="match status" value="1"/>
</dbReference>
<dbReference type="InterPro" id="IPR002885">
    <property type="entry name" value="PPR_rpt"/>
</dbReference>
<evidence type="ECO:0000256" key="2">
    <source>
        <dbReference type="ARBA" id="ARBA00061659"/>
    </source>
</evidence>
<dbReference type="InParanoid" id="A0A068VK03"/>
<dbReference type="Pfam" id="PF01535">
    <property type="entry name" value="PPR"/>
    <property type="match status" value="5"/>
</dbReference>
<dbReference type="InterPro" id="IPR046848">
    <property type="entry name" value="E_motif"/>
</dbReference>
<dbReference type="AlphaFoldDB" id="A0A068VK03"/>
<dbReference type="Gramene" id="CDP21031">
    <property type="protein sequence ID" value="CDP21031"/>
    <property type="gene ID" value="GSCOC_T00007577001"/>
</dbReference>
<feature type="repeat" description="PPR" evidence="3">
    <location>
        <begin position="204"/>
        <end position="238"/>
    </location>
</feature>
<dbReference type="Proteomes" id="UP000295252">
    <property type="component" value="Unassembled WGS sequence"/>
</dbReference>
<dbReference type="NCBIfam" id="TIGR00756">
    <property type="entry name" value="PPR"/>
    <property type="match status" value="5"/>
</dbReference>
<gene>
    <name evidence="4" type="ORF">GSCOC_T00007577001</name>
</gene>
<keyword evidence="5" id="KW-1185">Reference proteome</keyword>
<dbReference type="PANTHER" id="PTHR47926">
    <property type="entry name" value="PENTATRICOPEPTIDE REPEAT-CONTAINING PROTEIN"/>
    <property type="match status" value="1"/>
</dbReference>
<feature type="repeat" description="PPR" evidence="3">
    <location>
        <begin position="9"/>
        <end position="39"/>
    </location>
</feature>
<evidence type="ECO:0000256" key="3">
    <source>
        <dbReference type="PROSITE-ProRule" id="PRU00708"/>
    </source>
</evidence>
<dbReference type="GO" id="GO:0003723">
    <property type="term" value="F:RNA binding"/>
    <property type="evidence" value="ECO:0007669"/>
    <property type="project" value="InterPro"/>
</dbReference>
<dbReference type="GO" id="GO:0009451">
    <property type="term" value="P:RNA modification"/>
    <property type="evidence" value="ECO:0007669"/>
    <property type="project" value="InterPro"/>
</dbReference>
<comment type="similarity">
    <text evidence="2">Belongs to the PPR family. PCMP-E subfamily.</text>
</comment>
<dbReference type="InterPro" id="IPR046960">
    <property type="entry name" value="PPR_At4g14850-like_plant"/>
</dbReference>
<evidence type="ECO:0000313" key="4">
    <source>
        <dbReference type="EMBL" id="CDP21031.1"/>
    </source>
</evidence>
<dbReference type="FunFam" id="1.25.40.10:FF:000334">
    <property type="entry name" value="Pentatricopeptide repeat-containing protein"/>
    <property type="match status" value="1"/>
</dbReference>
<organism evidence="4 5">
    <name type="scientific">Coffea canephora</name>
    <name type="common">Robusta coffee</name>
    <dbReference type="NCBI Taxonomy" id="49390"/>
    <lineage>
        <taxon>Eukaryota</taxon>
        <taxon>Viridiplantae</taxon>
        <taxon>Streptophyta</taxon>
        <taxon>Embryophyta</taxon>
        <taxon>Tracheophyta</taxon>
        <taxon>Spermatophyta</taxon>
        <taxon>Magnoliopsida</taxon>
        <taxon>eudicotyledons</taxon>
        <taxon>Gunneridae</taxon>
        <taxon>Pentapetalae</taxon>
        <taxon>asterids</taxon>
        <taxon>lamiids</taxon>
        <taxon>Gentianales</taxon>
        <taxon>Rubiaceae</taxon>
        <taxon>Ixoroideae</taxon>
        <taxon>Gardenieae complex</taxon>
        <taxon>Bertiereae - Coffeeae clade</taxon>
        <taxon>Coffeeae</taxon>
        <taxon>Coffea</taxon>
    </lineage>
</organism>
<dbReference type="Pfam" id="PF13041">
    <property type="entry name" value="PPR_2"/>
    <property type="match status" value="2"/>
</dbReference>
<dbReference type="InterPro" id="IPR011990">
    <property type="entry name" value="TPR-like_helical_dom_sf"/>
</dbReference>